<evidence type="ECO:0000313" key="1">
    <source>
        <dbReference type="EMBL" id="PRP91423.1"/>
    </source>
</evidence>
<keyword evidence="2" id="KW-1185">Reference proteome</keyword>
<protein>
    <submittedName>
        <fullName evidence="1">Uncharacterized protein</fullName>
    </submittedName>
</protein>
<gene>
    <name evidence="1" type="ORF">ENSA5_55400</name>
</gene>
<name>A0A2S9XEY0_9BACT</name>
<sequence length="568" mass="62406">MQRWLCLGTRVEDATRIEPDRALSVLRQSTSSTSCSLSQVWALISRQGLAGHLPRSAREQWSRIGSALRSGQLTIFERPRALSKYSHTDPELHADETAPAPAPISDNLLSLMISRCDPTLEQQPLKFTYLLRGLEGRPVLLKIVSETFPGRIVHERALSPVETRDGSHDAEWDGIITQPGALQGERLAPPYGPAKVELVYDQTYRDEASFSLARAEYLFAQRSMLRHKKGSALLLPGPLSDFEHPLVAVACLLRRASRLDDPTVVLVGHASPSGSASVNDTISRARADGLCALLEEDTDAWVRIATDHGSLPEIVAYFHYLTTSRGWALTESPPPPDIATNEAKPIVRRFQEQYNEFFDGDLEPDGKCGKLTLGAVFRALRRDLEQACDVVGAPLIALHAKTPTLAASHAFATEFAEVQADEDAQLVDVLALPAASADGLGPELLYQSASFRGQEVPTEEAELGNMFIGELVLATDIHFDRRTQSGVVFELEGSGGFQRTVSMEEGAQNGAETDLRFDGVPKDQRYTLYCHYESGSRLAVFDQLSWGEMLHNKDSFEDVVDPFSGEPV</sequence>
<accession>A0A2S9XEY0</accession>
<dbReference type="EMBL" id="PVNK01000242">
    <property type="protein sequence ID" value="PRP91423.1"/>
    <property type="molecule type" value="Genomic_DNA"/>
</dbReference>
<proteinExistence type="predicted"/>
<comment type="caution">
    <text evidence="1">The sequence shown here is derived from an EMBL/GenBank/DDBJ whole genome shotgun (WGS) entry which is preliminary data.</text>
</comment>
<organism evidence="1 2">
    <name type="scientific">Enhygromyxa salina</name>
    <dbReference type="NCBI Taxonomy" id="215803"/>
    <lineage>
        <taxon>Bacteria</taxon>
        <taxon>Pseudomonadati</taxon>
        <taxon>Myxococcota</taxon>
        <taxon>Polyangia</taxon>
        <taxon>Nannocystales</taxon>
        <taxon>Nannocystaceae</taxon>
        <taxon>Enhygromyxa</taxon>
    </lineage>
</organism>
<dbReference type="AlphaFoldDB" id="A0A2S9XEY0"/>
<dbReference type="Proteomes" id="UP000237968">
    <property type="component" value="Unassembled WGS sequence"/>
</dbReference>
<reference evidence="1 2" key="1">
    <citation type="submission" date="2018-03" db="EMBL/GenBank/DDBJ databases">
        <title>Draft Genome Sequences of the Obligatory Marine Myxobacteria Enhygromyxa salina SWB005.</title>
        <authorList>
            <person name="Poehlein A."/>
            <person name="Moghaddam J.A."/>
            <person name="Harms H."/>
            <person name="Alanjari M."/>
            <person name="Koenig G.M."/>
            <person name="Daniel R."/>
            <person name="Schaeberle T.F."/>
        </authorList>
    </citation>
    <scope>NUCLEOTIDE SEQUENCE [LARGE SCALE GENOMIC DNA]</scope>
    <source>
        <strain evidence="1 2">SWB005</strain>
    </source>
</reference>
<evidence type="ECO:0000313" key="2">
    <source>
        <dbReference type="Proteomes" id="UP000237968"/>
    </source>
</evidence>